<accession>A0A6J8E3F2</accession>
<gene>
    <name evidence="2" type="ORF">MCOR_47736</name>
</gene>
<feature type="domain" description="DUF4371" evidence="1">
    <location>
        <begin position="51"/>
        <end position="175"/>
    </location>
</feature>
<keyword evidence="3" id="KW-1185">Reference proteome</keyword>
<dbReference type="OrthoDB" id="6050136at2759"/>
<name>A0A6J8E3F2_MYTCO</name>
<dbReference type="AlphaFoldDB" id="A0A6J8E3F2"/>
<dbReference type="Proteomes" id="UP000507470">
    <property type="component" value="Unassembled WGS sequence"/>
</dbReference>
<evidence type="ECO:0000313" key="3">
    <source>
        <dbReference type="Proteomes" id="UP000507470"/>
    </source>
</evidence>
<dbReference type="Pfam" id="PF14291">
    <property type="entry name" value="DUF4371"/>
    <property type="match status" value="1"/>
</dbReference>
<sequence>MVRLNGFKKSCVNQSLRIYVNLQSNNAAIIAKNSDIIRSILKCLEFCGRREMAHRGHRDDDAGHSKNKGNFKELIQFRIEAGDTTPEQHFKTCSKVATYTSTSQNELLTCIKTNIHKSIVEEVKSQPVGGYYGIPCNKVSDTSNWEQLGLGLRYVVDGVPVERLLEFNLAEETTGESL</sequence>
<evidence type="ECO:0000313" key="2">
    <source>
        <dbReference type="EMBL" id="CAC5415010.1"/>
    </source>
</evidence>
<organism evidence="2 3">
    <name type="scientific">Mytilus coruscus</name>
    <name type="common">Sea mussel</name>
    <dbReference type="NCBI Taxonomy" id="42192"/>
    <lineage>
        <taxon>Eukaryota</taxon>
        <taxon>Metazoa</taxon>
        <taxon>Spiralia</taxon>
        <taxon>Lophotrochozoa</taxon>
        <taxon>Mollusca</taxon>
        <taxon>Bivalvia</taxon>
        <taxon>Autobranchia</taxon>
        <taxon>Pteriomorphia</taxon>
        <taxon>Mytilida</taxon>
        <taxon>Mytiloidea</taxon>
        <taxon>Mytilidae</taxon>
        <taxon>Mytilinae</taxon>
        <taxon>Mytilus</taxon>
    </lineage>
</organism>
<protein>
    <recommendedName>
        <fullName evidence="1">DUF4371 domain-containing protein</fullName>
    </recommendedName>
</protein>
<reference evidence="2 3" key="1">
    <citation type="submission" date="2020-06" db="EMBL/GenBank/DDBJ databases">
        <authorList>
            <person name="Li R."/>
            <person name="Bekaert M."/>
        </authorList>
    </citation>
    <scope>NUCLEOTIDE SEQUENCE [LARGE SCALE GENOMIC DNA]</scope>
    <source>
        <strain evidence="3">wild</strain>
    </source>
</reference>
<evidence type="ECO:0000259" key="1">
    <source>
        <dbReference type="Pfam" id="PF14291"/>
    </source>
</evidence>
<dbReference type="InterPro" id="IPR025398">
    <property type="entry name" value="DUF4371"/>
</dbReference>
<dbReference type="EMBL" id="CACVKT020008376">
    <property type="protein sequence ID" value="CAC5415010.1"/>
    <property type="molecule type" value="Genomic_DNA"/>
</dbReference>
<proteinExistence type="predicted"/>
<dbReference type="PANTHER" id="PTHR45749">
    <property type="match status" value="1"/>
</dbReference>
<dbReference type="PANTHER" id="PTHR45749:SF21">
    <property type="entry name" value="DUF4371 DOMAIN-CONTAINING PROTEIN"/>
    <property type="match status" value="1"/>
</dbReference>